<comment type="caution">
    <text evidence="2">The sequence shown here is derived from an EMBL/GenBank/DDBJ whole genome shotgun (WGS) entry which is preliminary data.</text>
</comment>
<sequence>MVYICFIAYLKSEIACNDCEWIDFLKPEPTMVSYVRPRPQVQPVYVEKTDTCHDCEETRPQVVYVQPEPKPQTQTVYVEKTDTCHDCEETRPQVVYVQPEPKPQPVYVTNTHECHDCEQPKPQIIYQRPQPQTQTVYVTGTSSGSSSGIIMGALTSGHSSGGHVSGGGGGGGMPVGLHGGSMSTGGGMAGYSGGGSGGSAYCPPMRHDCHPSCIRYDTPHCRRCECYSSPKNQKPKAYKIRIKQERKQLNKKPPPHEKKRTPDMGVRPGDQEE</sequence>
<evidence type="ECO:0000313" key="3">
    <source>
        <dbReference type="Proteomes" id="UP001186944"/>
    </source>
</evidence>
<dbReference type="EMBL" id="VSWD01000008">
    <property type="protein sequence ID" value="KAK3096256.1"/>
    <property type="molecule type" value="Genomic_DNA"/>
</dbReference>
<feature type="region of interest" description="Disordered" evidence="1">
    <location>
        <begin position="243"/>
        <end position="273"/>
    </location>
</feature>
<protein>
    <submittedName>
        <fullName evidence="2">Uncharacterized protein</fullName>
    </submittedName>
</protein>
<evidence type="ECO:0000313" key="2">
    <source>
        <dbReference type="EMBL" id="KAK3096256.1"/>
    </source>
</evidence>
<dbReference type="AlphaFoldDB" id="A0AA89BVV7"/>
<accession>A0AA89BVV7</accession>
<organism evidence="2 3">
    <name type="scientific">Pinctada imbricata</name>
    <name type="common">Atlantic pearl-oyster</name>
    <name type="synonym">Pinctada martensii</name>
    <dbReference type="NCBI Taxonomy" id="66713"/>
    <lineage>
        <taxon>Eukaryota</taxon>
        <taxon>Metazoa</taxon>
        <taxon>Spiralia</taxon>
        <taxon>Lophotrochozoa</taxon>
        <taxon>Mollusca</taxon>
        <taxon>Bivalvia</taxon>
        <taxon>Autobranchia</taxon>
        <taxon>Pteriomorphia</taxon>
        <taxon>Pterioida</taxon>
        <taxon>Pterioidea</taxon>
        <taxon>Pteriidae</taxon>
        <taxon>Pinctada</taxon>
    </lineage>
</organism>
<evidence type="ECO:0000256" key="1">
    <source>
        <dbReference type="SAM" id="MobiDB-lite"/>
    </source>
</evidence>
<gene>
    <name evidence="2" type="ORF">FSP39_025026</name>
</gene>
<name>A0AA89BVV7_PINIB</name>
<proteinExistence type="predicted"/>
<dbReference type="Proteomes" id="UP001186944">
    <property type="component" value="Unassembled WGS sequence"/>
</dbReference>
<keyword evidence="3" id="KW-1185">Reference proteome</keyword>
<reference evidence="2" key="1">
    <citation type="submission" date="2019-08" db="EMBL/GenBank/DDBJ databases">
        <title>The improved chromosome-level genome for the pearl oyster Pinctada fucata martensii using PacBio sequencing and Hi-C.</title>
        <authorList>
            <person name="Zheng Z."/>
        </authorList>
    </citation>
    <scope>NUCLEOTIDE SEQUENCE</scope>
    <source>
        <strain evidence="2">ZZ-2019</strain>
        <tissue evidence="2">Adductor muscle</tissue>
    </source>
</reference>
<feature type="compositionally biased region" description="Basic and acidic residues" evidence="1">
    <location>
        <begin position="243"/>
        <end position="262"/>
    </location>
</feature>